<gene>
    <name evidence="4" type="ORF">FOZ60_006114</name>
</gene>
<feature type="chain" id="PRO_5029670738" evidence="3">
    <location>
        <begin position="16"/>
        <end position="481"/>
    </location>
</feature>
<dbReference type="GO" id="GO:0016787">
    <property type="term" value="F:hydrolase activity"/>
    <property type="evidence" value="ECO:0007669"/>
    <property type="project" value="UniProtKB-KW"/>
</dbReference>
<protein>
    <submittedName>
        <fullName evidence="4">Uncharacterized protein</fullName>
    </submittedName>
</protein>
<evidence type="ECO:0000256" key="2">
    <source>
        <dbReference type="ARBA" id="ARBA00022801"/>
    </source>
</evidence>
<dbReference type="InterPro" id="IPR029058">
    <property type="entry name" value="AB_hydrolase_fold"/>
</dbReference>
<evidence type="ECO:0000313" key="5">
    <source>
        <dbReference type="Proteomes" id="UP000541610"/>
    </source>
</evidence>
<dbReference type="SUPFAM" id="SSF53474">
    <property type="entry name" value="alpha/beta-Hydrolases"/>
    <property type="match status" value="2"/>
</dbReference>
<dbReference type="PANTHER" id="PTHR43037">
    <property type="entry name" value="UNNAMED PRODUCT-RELATED"/>
    <property type="match status" value="1"/>
</dbReference>
<dbReference type="AlphaFoldDB" id="A0A7J6PHY8"/>
<comment type="caution">
    <text evidence="4">The sequence shown here is derived from an EMBL/GenBank/DDBJ whole genome shotgun (WGS) entry which is preliminary data.</text>
</comment>
<evidence type="ECO:0000256" key="1">
    <source>
        <dbReference type="ARBA" id="ARBA00022729"/>
    </source>
</evidence>
<dbReference type="OrthoDB" id="436917at2759"/>
<organism evidence="4 5">
    <name type="scientific">Perkinsus olseni</name>
    <name type="common">Perkinsus atlanticus</name>
    <dbReference type="NCBI Taxonomy" id="32597"/>
    <lineage>
        <taxon>Eukaryota</taxon>
        <taxon>Sar</taxon>
        <taxon>Alveolata</taxon>
        <taxon>Perkinsozoa</taxon>
        <taxon>Perkinsea</taxon>
        <taxon>Perkinsida</taxon>
        <taxon>Perkinsidae</taxon>
        <taxon>Perkinsus</taxon>
    </lineage>
</organism>
<evidence type="ECO:0000313" key="4">
    <source>
        <dbReference type="EMBL" id="KAF4694991.1"/>
    </source>
</evidence>
<reference evidence="4 5" key="1">
    <citation type="submission" date="2020-04" db="EMBL/GenBank/DDBJ databases">
        <title>Perkinsus olseni comparative genomics.</title>
        <authorList>
            <person name="Bogema D.R."/>
        </authorList>
    </citation>
    <scope>NUCLEOTIDE SEQUENCE [LARGE SCALE GENOMIC DNA]</scope>
    <source>
        <strain evidence="4">00978-12</strain>
    </source>
</reference>
<dbReference type="Proteomes" id="UP000541610">
    <property type="component" value="Unassembled WGS sequence"/>
</dbReference>
<proteinExistence type="predicted"/>
<feature type="signal peptide" evidence="3">
    <location>
        <begin position="1"/>
        <end position="15"/>
    </location>
</feature>
<keyword evidence="1 3" id="KW-0732">Signal</keyword>
<accession>A0A7J6PHY8</accession>
<dbReference type="PANTHER" id="PTHR43037:SF5">
    <property type="entry name" value="FERULOYL ESTERASE"/>
    <property type="match status" value="1"/>
</dbReference>
<name>A0A7J6PHY8_PEROL</name>
<dbReference type="Gene3D" id="3.40.50.1820">
    <property type="entry name" value="alpha/beta hydrolase"/>
    <property type="match status" value="2"/>
</dbReference>
<keyword evidence="2" id="KW-0378">Hydrolase</keyword>
<evidence type="ECO:0000256" key="3">
    <source>
        <dbReference type="SAM" id="SignalP"/>
    </source>
</evidence>
<dbReference type="EMBL" id="JABANP010000025">
    <property type="protein sequence ID" value="KAF4694991.1"/>
    <property type="molecule type" value="Genomic_DNA"/>
</dbReference>
<dbReference type="InterPro" id="IPR050955">
    <property type="entry name" value="Plant_Biomass_Hydrol_Est"/>
</dbReference>
<sequence length="481" mass="52165">MSLLLPAILLASAAATTPEVVDILGISFPIPKIGDYKCQKVQLNGSYEYKTISRPEGDRHFFVYTPAVTQVRALVLNLHHLSGDCRLFRKQSCIVNAADKNGWLVVTPCGLPGLLGLNSWNAGSCCQTDKTIDDYGFMKDITALLLPTNHIPVYAVGYSNGAMLAEGLLCRNIVTRAVSVSGVITGGKEGLKASAATPPEALSDLGFSFNLPKVGVKECPEIQLNGSYEYRTISRPEGDRHFFVYTPAVTQVRALVLNLHHLGGSCHTFREQSCIVNAADKNGWLVVTPCGLPGPLGFNAFNAGSCCQTDKTIDDYGFMKDIIALLLDTSSIPVYAVGFSNGGMLAEGLLCRNIITRAVSVSGVITNGQEGLKACRESYQPTAGARLGNVHGLLDPLIPYYFGPGTFIFGTPSIPDDMDTWAANFNCTDPTTRGFIFDFTEYQNCQNGSEITFVRNFIGDHFWWELKEFSTSSFAQGILED</sequence>